<dbReference type="PANTHER" id="PTHR36839:SF1">
    <property type="entry name" value="METALLO-BETA-LACTAMASE FAMILY PROTEIN (AFU_ORTHOLOGUE AFUA_5G12770)"/>
    <property type="match status" value="1"/>
</dbReference>
<protein>
    <submittedName>
        <fullName evidence="2">Hydrolase</fullName>
    </submittedName>
</protein>
<proteinExistence type="predicted"/>
<dbReference type="GO" id="GO:0016787">
    <property type="term" value="F:hydrolase activity"/>
    <property type="evidence" value="ECO:0007669"/>
    <property type="project" value="UniProtKB-KW"/>
</dbReference>
<organism evidence="2 3">
    <name type="scientific">Cryobacterium zongtaii</name>
    <dbReference type="NCBI Taxonomy" id="1259217"/>
    <lineage>
        <taxon>Bacteria</taxon>
        <taxon>Bacillati</taxon>
        <taxon>Actinomycetota</taxon>
        <taxon>Actinomycetes</taxon>
        <taxon>Micrococcales</taxon>
        <taxon>Microbacteriaceae</taxon>
        <taxon>Cryobacterium</taxon>
    </lineage>
</organism>
<dbReference type="EMBL" id="PPXF01000037">
    <property type="protein sequence ID" value="POH66446.1"/>
    <property type="molecule type" value="Genomic_DNA"/>
</dbReference>
<dbReference type="OrthoDB" id="2373347at2"/>
<dbReference type="PANTHER" id="PTHR36839">
    <property type="entry name" value="METALLO-BETA-LACTAMASE FAMILY PROTEIN (AFU_ORTHOLOGUE AFUA_5G12770)"/>
    <property type="match status" value="1"/>
</dbReference>
<evidence type="ECO:0000313" key="2">
    <source>
        <dbReference type="EMBL" id="POH66446.1"/>
    </source>
</evidence>
<keyword evidence="2" id="KW-0378">Hydrolase</keyword>
<evidence type="ECO:0000259" key="1">
    <source>
        <dbReference type="SMART" id="SM00849"/>
    </source>
</evidence>
<sequence length="271" mass="29478">MSFWICATCGVEHAENTGVCAICADERQWVPAGGQRWTTLTELHEADFRAELLELEPDLFGIESTPTVGIGQQTKLLSTPTGSVLWDPIGFVDDDIAGRVLERGPVRAIVASHPHMFGLQVEWSRALGGAPVLVAEADLAWVARPDPVIRAWSGEVRLLPGVTLMQVGGHFPGSAVLHWAAGAAGRGVLLSGDTVFANPDRTSVSFMRSYPNRLPLSGPVVERIARTLERLTFDRLYGNFDTVIAADARGVVRRSADRHWGWARGDFDDLT</sequence>
<dbReference type="AlphaFoldDB" id="A0A2S3ZGD8"/>
<dbReference type="SUPFAM" id="SSF56281">
    <property type="entry name" value="Metallo-hydrolase/oxidoreductase"/>
    <property type="match status" value="1"/>
</dbReference>
<evidence type="ECO:0000313" key="3">
    <source>
        <dbReference type="Proteomes" id="UP000237104"/>
    </source>
</evidence>
<dbReference type="InterPro" id="IPR001279">
    <property type="entry name" value="Metallo-B-lactamas"/>
</dbReference>
<dbReference type="RefSeq" id="WP_103430904.1">
    <property type="nucleotide sequence ID" value="NZ_PPXF01000037.1"/>
</dbReference>
<dbReference type="Proteomes" id="UP000237104">
    <property type="component" value="Unassembled WGS sequence"/>
</dbReference>
<dbReference type="Pfam" id="PF00753">
    <property type="entry name" value="Lactamase_B"/>
    <property type="match status" value="1"/>
</dbReference>
<dbReference type="InterPro" id="IPR036866">
    <property type="entry name" value="RibonucZ/Hydroxyglut_hydro"/>
</dbReference>
<reference evidence="2 3" key="1">
    <citation type="submission" date="2018-01" db="EMBL/GenBank/DDBJ databases">
        <title>Cryobacterium sp. nov., from glaciers in China.</title>
        <authorList>
            <person name="Liu Q."/>
            <person name="Xin Y.-H."/>
        </authorList>
    </citation>
    <scope>NUCLEOTIDE SEQUENCE [LARGE SCALE GENOMIC DNA]</scope>
    <source>
        <strain evidence="2 3">TMB1-8</strain>
    </source>
</reference>
<feature type="domain" description="Metallo-beta-lactamase" evidence="1">
    <location>
        <begin position="71"/>
        <end position="240"/>
    </location>
</feature>
<comment type="caution">
    <text evidence="2">The sequence shown here is derived from an EMBL/GenBank/DDBJ whole genome shotgun (WGS) entry which is preliminary data.</text>
</comment>
<accession>A0A2S3ZGD8</accession>
<dbReference type="Gene3D" id="3.60.15.10">
    <property type="entry name" value="Ribonuclease Z/Hydroxyacylglutathione hydrolase-like"/>
    <property type="match status" value="1"/>
</dbReference>
<gene>
    <name evidence="2" type="ORF">C3B59_08485</name>
</gene>
<name>A0A2S3ZGD8_9MICO</name>
<dbReference type="SMART" id="SM00849">
    <property type="entry name" value="Lactamase_B"/>
    <property type="match status" value="1"/>
</dbReference>